<accession>A0ABU6WIH5</accession>
<evidence type="ECO:0000313" key="1">
    <source>
        <dbReference type="EMBL" id="MED6184915.1"/>
    </source>
</evidence>
<gene>
    <name evidence="1" type="ORF">PIB30_052010</name>
</gene>
<dbReference type="EMBL" id="JASCZI010181616">
    <property type="protein sequence ID" value="MED6184915.1"/>
    <property type="molecule type" value="Genomic_DNA"/>
</dbReference>
<keyword evidence="2" id="KW-1185">Reference proteome</keyword>
<organism evidence="1 2">
    <name type="scientific">Stylosanthes scabra</name>
    <dbReference type="NCBI Taxonomy" id="79078"/>
    <lineage>
        <taxon>Eukaryota</taxon>
        <taxon>Viridiplantae</taxon>
        <taxon>Streptophyta</taxon>
        <taxon>Embryophyta</taxon>
        <taxon>Tracheophyta</taxon>
        <taxon>Spermatophyta</taxon>
        <taxon>Magnoliopsida</taxon>
        <taxon>eudicotyledons</taxon>
        <taxon>Gunneridae</taxon>
        <taxon>Pentapetalae</taxon>
        <taxon>rosids</taxon>
        <taxon>fabids</taxon>
        <taxon>Fabales</taxon>
        <taxon>Fabaceae</taxon>
        <taxon>Papilionoideae</taxon>
        <taxon>50 kb inversion clade</taxon>
        <taxon>dalbergioids sensu lato</taxon>
        <taxon>Dalbergieae</taxon>
        <taxon>Pterocarpus clade</taxon>
        <taxon>Stylosanthes</taxon>
    </lineage>
</organism>
<name>A0ABU6WIH5_9FABA</name>
<evidence type="ECO:0000313" key="2">
    <source>
        <dbReference type="Proteomes" id="UP001341840"/>
    </source>
</evidence>
<comment type="caution">
    <text evidence="1">The sequence shown here is derived from an EMBL/GenBank/DDBJ whole genome shotgun (WGS) entry which is preliminary data.</text>
</comment>
<reference evidence="1 2" key="1">
    <citation type="journal article" date="2023" name="Plants (Basel)">
        <title>Bridging the Gap: Combining Genomics and Transcriptomics Approaches to Understand Stylosanthes scabra, an Orphan Legume from the Brazilian Caatinga.</title>
        <authorList>
            <person name="Ferreira-Neto J.R.C."/>
            <person name="da Silva M.D."/>
            <person name="Binneck E."/>
            <person name="de Melo N.F."/>
            <person name="da Silva R.H."/>
            <person name="de Melo A.L.T.M."/>
            <person name="Pandolfi V."/>
            <person name="Bustamante F.O."/>
            <person name="Brasileiro-Vidal A.C."/>
            <person name="Benko-Iseppon A.M."/>
        </authorList>
    </citation>
    <scope>NUCLEOTIDE SEQUENCE [LARGE SCALE GENOMIC DNA]</scope>
    <source>
        <tissue evidence="1">Leaves</tissue>
    </source>
</reference>
<dbReference type="Proteomes" id="UP001341840">
    <property type="component" value="Unassembled WGS sequence"/>
</dbReference>
<proteinExistence type="predicted"/>
<protein>
    <submittedName>
        <fullName evidence="1">Uncharacterized protein</fullName>
    </submittedName>
</protein>
<sequence>MMCRIGADGDPSVAVGAQSGGAMARAPSGRTDHCAAAGGVRTVNRSHKTVAAAMGCDSSDTTAAGMAERTIAARAGSIGNPDTAHLGHGEAAGGTRPVHGILGGAGCSIFLRYVIHLLFTARKHVVHLIGRAEPMDRRSGAGCMRGGSNTGALALQDDPRQLDVGTGEEVEVGLVWRISVPPALGRECPPDDGTQPPCYHRLRLAAHPTARSWMCPPPAAGYPGAASAPSFRRQGHLAVGLSAPSPDWPLLGLCSSRYEDKNR</sequence>